<feature type="domain" description="SPW repeat-containing integral membrane" evidence="2">
    <location>
        <begin position="7"/>
        <end position="101"/>
    </location>
</feature>
<evidence type="ECO:0000313" key="4">
    <source>
        <dbReference type="Proteomes" id="UP000696294"/>
    </source>
</evidence>
<dbReference type="EMBL" id="JAATEP010000044">
    <property type="protein sequence ID" value="NJP96012.1"/>
    <property type="molecule type" value="Genomic_DNA"/>
</dbReference>
<name>A0ABX1BI57_9ACTN</name>
<proteinExistence type="predicted"/>
<evidence type="ECO:0000256" key="1">
    <source>
        <dbReference type="SAM" id="Phobius"/>
    </source>
</evidence>
<keyword evidence="1" id="KW-0812">Transmembrane</keyword>
<gene>
    <name evidence="3" type="ORF">HCN51_42380</name>
</gene>
<organism evidence="3 4">
    <name type="scientific">Nonomuraea composti</name>
    <dbReference type="NCBI Taxonomy" id="2720023"/>
    <lineage>
        <taxon>Bacteria</taxon>
        <taxon>Bacillati</taxon>
        <taxon>Actinomycetota</taxon>
        <taxon>Actinomycetes</taxon>
        <taxon>Streptosporangiales</taxon>
        <taxon>Streptosporangiaceae</taxon>
        <taxon>Nonomuraea</taxon>
    </lineage>
</organism>
<comment type="caution">
    <text evidence="3">The sequence shown here is derived from an EMBL/GenBank/DDBJ whole genome shotgun (WGS) entry which is preliminary data.</text>
</comment>
<sequence length="120" mass="12564">MKPWTRWQDWTNLVAGLYLALAPIWTAGDTGAATTLIVLGALIVCTALWALIQPASAASQWTNVTWAVLLIIAPWAISYTGLGGAAWTSWIGGIVVACLALWALPAAKSAAGSTAVSTRR</sequence>
<reference evidence="3 4" key="1">
    <citation type="submission" date="2020-03" db="EMBL/GenBank/DDBJ databases">
        <title>WGS of actinomycetes isolated from Thailand.</title>
        <authorList>
            <person name="Thawai C."/>
        </authorList>
    </citation>
    <scope>NUCLEOTIDE SEQUENCE [LARGE SCALE GENOMIC DNA]</scope>
    <source>
        <strain evidence="3 4">FMUSA5-5</strain>
    </source>
</reference>
<keyword evidence="4" id="KW-1185">Reference proteome</keyword>
<accession>A0ABX1BI57</accession>
<feature type="transmembrane region" description="Helical" evidence="1">
    <location>
        <begin position="87"/>
        <end position="104"/>
    </location>
</feature>
<evidence type="ECO:0000313" key="3">
    <source>
        <dbReference type="EMBL" id="NJP96012.1"/>
    </source>
</evidence>
<protein>
    <submittedName>
        <fullName evidence="3">SPW repeat protein</fullName>
    </submittedName>
</protein>
<feature type="transmembrane region" description="Helical" evidence="1">
    <location>
        <begin position="32"/>
        <end position="52"/>
    </location>
</feature>
<keyword evidence="1" id="KW-0472">Membrane</keyword>
<keyword evidence="1" id="KW-1133">Transmembrane helix</keyword>
<dbReference type="RefSeq" id="WP_168017647.1">
    <property type="nucleotide sequence ID" value="NZ_JAATEP010000044.1"/>
</dbReference>
<dbReference type="Pfam" id="PF03779">
    <property type="entry name" value="SPW"/>
    <property type="match status" value="1"/>
</dbReference>
<dbReference type="InterPro" id="IPR005530">
    <property type="entry name" value="SPW"/>
</dbReference>
<feature type="transmembrane region" description="Helical" evidence="1">
    <location>
        <begin position="64"/>
        <end position="81"/>
    </location>
</feature>
<dbReference type="Proteomes" id="UP000696294">
    <property type="component" value="Unassembled WGS sequence"/>
</dbReference>
<evidence type="ECO:0000259" key="2">
    <source>
        <dbReference type="Pfam" id="PF03779"/>
    </source>
</evidence>